<dbReference type="Pfam" id="PF12833">
    <property type="entry name" value="HTH_18"/>
    <property type="match status" value="1"/>
</dbReference>
<name>A0A3N0VYA9_9FLAO</name>
<dbReference type="AlphaFoldDB" id="A0A3N0VYA9"/>
<feature type="transmembrane region" description="Helical" evidence="2">
    <location>
        <begin position="385"/>
        <end position="404"/>
    </location>
</feature>
<keyword evidence="2" id="KW-0812">Transmembrane</keyword>
<dbReference type="EMBL" id="SOQW01000002">
    <property type="protein sequence ID" value="TDX93050.1"/>
    <property type="molecule type" value="Genomic_DNA"/>
</dbReference>
<evidence type="ECO:0000313" key="4">
    <source>
        <dbReference type="EMBL" id="ROH97786.1"/>
    </source>
</evidence>
<accession>A0A3N0VYA9</accession>
<dbReference type="InterPro" id="IPR018060">
    <property type="entry name" value="HTH_AraC"/>
</dbReference>
<dbReference type="RefSeq" id="WP_123263001.1">
    <property type="nucleotide sequence ID" value="NZ_RJTX01000002.1"/>
</dbReference>
<keyword evidence="2" id="KW-1133">Transmembrane helix</keyword>
<organism evidence="4 6">
    <name type="scientific">Chryseobacterium daecheongense</name>
    <dbReference type="NCBI Taxonomy" id="192389"/>
    <lineage>
        <taxon>Bacteria</taxon>
        <taxon>Pseudomonadati</taxon>
        <taxon>Bacteroidota</taxon>
        <taxon>Flavobacteriia</taxon>
        <taxon>Flavobacteriales</taxon>
        <taxon>Weeksellaceae</taxon>
        <taxon>Chryseobacterium group</taxon>
        <taxon>Chryseobacterium</taxon>
    </lineage>
</organism>
<dbReference type="GO" id="GO:0043565">
    <property type="term" value="F:sequence-specific DNA binding"/>
    <property type="evidence" value="ECO:0007669"/>
    <property type="project" value="InterPro"/>
</dbReference>
<dbReference type="InterPro" id="IPR011990">
    <property type="entry name" value="TPR-like_helical_dom_sf"/>
</dbReference>
<sequence>MWKRIIVFIFFAVSVFLFSQQKSTQFYKDKFFIYQKIGVDSALIYLNHVFSSEKDIDQAFALTAKRYLLTLTGKEKESKEYLPKINLYLQKIPEAKENYTDLSHIYNILGNTDMANQLPNEALKKFIKADFFAQKNNDIRQHIKIKGNIAFVKLNVKQTDEAIQETKEVLQLLKENKNLYEKENFEIIYNNLFSNLGHLYSDKFIADPDKNKKYADSASNTLFRLLEVAKDEKLLAGTYLMLGTLNNKKQNYGGATRYYLKSLDLYKSLNFKDEIFNLKYNIGVNYYEQGDYKKSKSNFLEISRSMEKEDVTNIDYIFAQDYLSKIYLKEGKTDSVEFYSNQFVNLYKRNSEAEKKSIADLYKQINSKNLNDEISKSSSIQTNQLVLIIALLVVLVSITIYLLYQVRKKKHTEQKLNDLLLQVKNKALNEENPSKTTYTISNEKEAEIMNNLLELEEKKLYLKQEYNQAYVAKKLNTNTTYLSQTINKYMKKSFSEYTNELRINYILKELSENKKIRGYTTQALADLVGYKNGISFARTFKEKTGVTPFQYIEKLNAEKVSE</sequence>
<evidence type="ECO:0000259" key="3">
    <source>
        <dbReference type="PROSITE" id="PS01124"/>
    </source>
</evidence>
<comment type="caution">
    <text evidence="4">The sequence shown here is derived from an EMBL/GenBank/DDBJ whole genome shotgun (WGS) entry which is preliminary data.</text>
</comment>
<evidence type="ECO:0000313" key="7">
    <source>
        <dbReference type="Proteomes" id="UP000295709"/>
    </source>
</evidence>
<dbReference type="InterPro" id="IPR019734">
    <property type="entry name" value="TPR_rpt"/>
</dbReference>
<dbReference type="Gene3D" id="1.25.40.10">
    <property type="entry name" value="Tetratricopeptide repeat domain"/>
    <property type="match status" value="1"/>
</dbReference>
<evidence type="ECO:0000313" key="5">
    <source>
        <dbReference type="EMBL" id="TDX93050.1"/>
    </source>
</evidence>
<evidence type="ECO:0000256" key="2">
    <source>
        <dbReference type="SAM" id="Phobius"/>
    </source>
</evidence>
<dbReference type="Proteomes" id="UP000295709">
    <property type="component" value="Unassembled WGS sequence"/>
</dbReference>
<dbReference type="OrthoDB" id="5295174at2"/>
<feature type="domain" description="HTH araC/xylS-type" evidence="3">
    <location>
        <begin position="450"/>
        <end position="554"/>
    </location>
</feature>
<protein>
    <submittedName>
        <fullName evidence="4">Helix-turn-helix domain-containing protein</fullName>
    </submittedName>
    <submittedName>
        <fullName evidence="5">Helix-turn-helix protein</fullName>
    </submittedName>
</protein>
<evidence type="ECO:0000256" key="1">
    <source>
        <dbReference type="SAM" id="Coils"/>
    </source>
</evidence>
<keyword evidence="2" id="KW-0472">Membrane</keyword>
<dbReference type="PROSITE" id="PS01124">
    <property type="entry name" value="HTH_ARAC_FAMILY_2"/>
    <property type="match status" value="1"/>
</dbReference>
<dbReference type="Proteomes" id="UP000269375">
    <property type="component" value="Unassembled WGS sequence"/>
</dbReference>
<dbReference type="GO" id="GO:0003700">
    <property type="term" value="F:DNA-binding transcription factor activity"/>
    <property type="evidence" value="ECO:0007669"/>
    <property type="project" value="InterPro"/>
</dbReference>
<proteinExistence type="predicted"/>
<dbReference type="SMART" id="SM00342">
    <property type="entry name" value="HTH_ARAC"/>
    <property type="match status" value="1"/>
</dbReference>
<dbReference type="Gene3D" id="1.10.10.60">
    <property type="entry name" value="Homeodomain-like"/>
    <property type="match status" value="2"/>
</dbReference>
<reference evidence="4 6" key="1">
    <citation type="submission" date="2018-11" db="EMBL/GenBank/DDBJ databases">
        <title>Proposal to divide the Flavobacteriaceae and reorganize its genera based on Amino Acid Identity values calculated from whole genome sequences.</title>
        <authorList>
            <person name="Nicholson A.C."/>
            <person name="Gulvik C.A."/>
            <person name="Whitney A.M."/>
            <person name="Humrighouse B.W."/>
            <person name="Bell M."/>
            <person name="Holmes B."/>
            <person name="Steigerwalt A."/>
            <person name="Villarma A."/>
            <person name="Sheth M."/>
            <person name="Batra D."/>
            <person name="Pryor J."/>
            <person name="Bernardet J.-F."/>
            <person name="Hugo C."/>
            <person name="Kampfer P."/>
            <person name="Newman J."/>
            <person name="Mcquiston J.R."/>
        </authorList>
    </citation>
    <scope>NUCLEOTIDE SEQUENCE [LARGE SCALE GENOMIC DNA]</scope>
    <source>
        <strain evidence="4 6">DSM 15235</strain>
    </source>
</reference>
<gene>
    <name evidence="5" type="ORF">BCF50_1999</name>
    <name evidence="4" type="ORF">EGI05_10490</name>
</gene>
<dbReference type="SMART" id="SM00028">
    <property type="entry name" value="TPR"/>
    <property type="match status" value="3"/>
</dbReference>
<feature type="coiled-coil region" evidence="1">
    <location>
        <begin position="156"/>
        <end position="183"/>
    </location>
</feature>
<keyword evidence="7" id="KW-1185">Reference proteome</keyword>
<dbReference type="EMBL" id="RJTX01000002">
    <property type="protein sequence ID" value="ROH97786.1"/>
    <property type="molecule type" value="Genomic_DNA"/>
</dbReference>
<evidence type="ECO:0000313" key="6">
    <source>
        <dbReference type="Proteomes" id="UP000269375"/>
    </source>
</evidence>
<keyword evidence="1" id="KW-0175">Coiled coil</keyword>
<reference evidence="5 7" key="2">
    <citation type="submission" date="2019-03" db="EMBL/GenBank/DDBJ databases">
        <title>Genomic Encyclopedia of Archaeal and Bacterial Type Strains, Phase II (KMG-II): from individual species to whole genera.</title>
        <authorList>
            <person name="Goeker M."/>
        </authorList>
    </citation>
    <scope>NUCLEOTIDE SEQUENCE [LARGE SCALE GENOMIC DNA]</scope>
    <source>
        <strain evidence="5 7">DSM 15235</strain>
    </source>
</reference>
<dbReference type="SUPFAM" id="SSF48452">
    <property type="entry name" value="TPR-like"/>
    <property type="match status" value="1"/>
</dbReference>